<name>B8G9H2_CHLAD</name>
<dbReference type="STRING" id="326427.Cagg_3485"/>
<reference evidence="3" key="1">
    <citation type="submission" date="2008-12" db="EMBL/GenBank/DDBJ databases">
        <title>Complete sequence of Chloroflexus aggregans DSM 9485.</title>
        <authorList>
            <consortium name="US DOE Joint Genome Institute"/>
            <person name="Lucas S."/>
            <person name="Copeland A."/>
            <person name="Lapidus A."/>
            <person name="Glavina del Rio T."/>
            <person name="Dalin E."/>
            <person name="Tice H."/>
            <person name="Pitluck S."/>
            <person name="Foster B."/>
            <person name="Larimer F."/>
            <person name="Land M."/>
            <person name="Hauser L."/>
            <person name="Kyrpides N."/>
            <person name="Mikhailova N."/>
            <person name="Bryant D."/>
            <person name="Richardson P."/>
        </authorList>
    </citation>
    <scope>NUCLEOTIDE SEQUENCE</scope>
    <source>
        <strain evidence="3">DSM 9485</strain>
    </source>
</reference>
<protein>
    <submittedName>
        <fullName evidence="3">SCP-like extracellular</fullName>
    </submittedName>
</protein>
<dbReference type="CDD" id="cd05379">
    <property type="entry name" value="CAP_bacterial"/>
    <property type="match status" value="1"/>
</dbReference>
<dbReference type="InterPro" id="IPR035940">
    <property type="entry name" value="CAP_sf"/>
</dbReference>
<dbReference type="InterPro" id="IPR014044">
    <property type="entry name" value="CAP_dom"/>
</dbReference>
<evidence type="ECO:0000313" key="4">
    <source>
        <dbReference type="Proteomes" id="UP000002508"/>
    </source>
</evidence>
<evidence type="ECO:0000259" key="2">
    <source>
        <dbReference type="Pfam" id="PF00188"/>
    </source>
</evidence>
<sequence length="457" mass="51627">MWYRLSRCFHIVVTVMLLSMLPVQSVRAQNRICFTEVPDCIEGRFAEYWQQHGGLPVFGFPITPVFEQEVEGRVYKVQIFERNRFELHPELARPYDVLLGRLGDDLLQRRGTPWQNEPKAPVMQQAGCRYFAETQHLVCDAFLRYWQSHGLEFDGRSGFSEAESLALFGLPLTEPRIETNSSGDTVLTQWFERARFELHPYLGPEVVLLGLLGREAFNVSTPSVVLPDDWLGRLNAYRVLAGLSPVQEDAVLNERCFQHARYMAENSDLTHQQNPSLPYASPDGQICAQHGNVWLGWGTRWQPVHAIDGWMESVGHRLWMLYPTLRLVGFGFYTTASGLQSAAALDVLSNFNEGVDYPGWPVRYPGANQQGVPATIYPITLHWRYFGNAPVVTATELRVVSGATLPHTVSTDLPAGHKGIMIIPAQPLPALATIEVTVAGNYDGRTFTYTWRFQTGW</sequence>
<feature type="signal peptide" evidence="1">
    <location>
        <begin position="1"/>
        <end position="28"/>
    </location>
</feature>
<accession>B8G9H2</accession>
<dbReference type="HOGENOM" id="CLU_601142_0_0_0"/>
<organism evidence="3 4">
    <name type="scientific">Chloroflexus aggregans (strain MD-66 / DSM 9485)</name>
    <dbReference type="NCBI Taxonomy" id="326427"/>
    <lineage>
        <taxon>Bacteria</taxon>
        <taxon>Bacillati</taxon>
        <taxon>Chloroflexota</taxon>
        <taxon>Chloroflexia</taxon>
        <taxon>Chloroflexales</taxon>
        <taxon>Chloroflexineae</taxon>
        <taxon>Chloroflexaceae</taxon>
        <taxon>Chloroflexus</taxon>
    </lineage>
</organism>
<evidence type="ECO:0000313" key="3">
    <source>
        <dbReference type="EMBL" id="ACL26325.1"/>
    </source>
</evidence>
<keyword evidence="1" id="KW-0732">Signal</keyword>
<dbReference type="Gene3D" id="3.40.33.10">
    <property type="entry name" value="CAP"/>
    <property type="match status" value="1"/>
</dbReference>
<dbReference type="eggNOG" id="COG2340">
    <property type="taxonomic scope" value="Bacteria"/>
</dbReference>
<dbReference type="Pfam" id="PF00188">
    <property type="entry name" value="CAP"/>
    <property type="match status" value="1"/>
</dbReference>
<proteinExistence type="predicted"/>
<feature type="chain" id="PRO_5002872580" evidence="1">
    <location>
        <begin position="29"/>
        <end position="457"/>
    </location>
</feature>
<gene>
    <name evidence="3" type="ordered locus">Cagg_3485</name>
</gene>
<dbReference type="EMBL" id="CP001337">
    <property type="protein sequence ID" value="ACL26325.1"/>
    <property type="molecule type" value="Genomic_DNA"/>
</dbReference>
<evidence type="ECO:0000256" key="1">
    <source>
        <dbReference type="SAM" id="SignalP"/>
    </source>
</evidence>
<dbReference type="Proteomes" id="UP000002508">
    <property type="component" value="Chromosome"/>
</dbReference>
<dbReference type="SUPFAM" id="SSF55797">
    <property type="entry name" value="PR-1-like"/>
    <property type="match status" value="1"/>
</dbReference>
<keyword evidence="4" id="KW-1185">Reference proteome</keyword>
<dbReference type="KEGG" id="cag:Cagg_3485"/>
<dbReference type="AlphaFoldDB" id="B8G9H2"/>
<feature type="domain" description="SCP" evidence="2">
    <location>
        <begin position="232"/>
        <end position="338"/>
    </location>
</feature>